<evidence type="ECO:0000313" key="2">
    <source>
        <dbReference type="EMBL" id="QDT52955.1"/>
    </source>
</evidence>
<accession>A0A517S9Y9</accession>
<dbReference type="KEGG" id="ccos:Pan44_09690"/>
<dbReference type="Proteomes" id="UP000315700">
    <property type="component" value="Chromosome"/>
</dbReference>
<sequence length="89" mass="9686" precursor="true">MSIRVERFLMLLAVGGLFALAASGRPATAFQSPKNQQWEYKSIIEISQNDIVVSDGGLLNQAGNVGWELVAVIDGPSPKAKQFVMKRPK</sequence>
<evidence type="ECO:0000313" key="3">
    <source>
        <dbReference type="Proteomes" id="UP000315700"/>
    </source>
</evidence>
<dbReference type="RefSeq" id="WP_145027750.1">
    <property type="nucleotide sequence ID" value="NZ_CP036271.1"/>
</dbReference>
<keyword evidence="3" id="KW-1185">Reference proteome</keyword>
<organism evidence="2 3">
    <name type="scientific">Caulifigura coniformis</name>
    <dbReference type="NCBI Taxonomy" id="2527983"/>
    <lineage>
        <taxon>Bacteria</taxon>
        <taxon>Pseudomonadati</taxon>
        <taxon>Planctomycetota</taxon>
        <taxon>Planctomycetia</taxon>
        <taxon>Planctomycetales</taxon>
        <taxon>Planctomycetaceae</taxon>
        <taxon>Caulifigura</taxon>
    </lineage>
</organism>
<dbReference type="EMBL" id="CP036271">
    <property type="protein sequence ID" value="QDT52955.1"/>
    <property type="molecule type" value="Genomic_DNA"/>
</dbReference>
<feature type="signal peptide" evidence="1">
    <location>
        <begin position="1"/>
        <end position="21"/>
    </location>
</feature>
<protein>
    <submittedName>
        <fullName evidence="2">Uncharacterized protein</fullName>
    </submittedName>
</protein>
<gene>
    <name evidence="2" type="ORF">Pan44_09690</name>
</gene>
<dbReference type="InParanoid" id="A0A517S9Y9"/>
<reference evidence="2 3" key="1">
    <citation type="submission" date="2019-02" db="EMBL/GenBank/DDBJ databases">
        <title>Deep-cultivation of Planctomycetes and their phenomic and genomic characterization uncovers novel biology.</title>
        <authorList>
            <person name="Wiegand S."/>
            <person name="Jogler M."/>
            <person name="Boedeker C."/>
            <person name="Pinto D."/>
            <person name="Vollmers J."/>
            <person name="Rivas-Marin E."/>
            <person name="Kohn T."/>
            <person name="Peeters S.H."/>
            <person name="Heuer A."/>
            <person name="Rast P."/>
            <person name="Oberbeckmann S."/>
            <person name="Bunk B."/>
            <person name="Jeske O."/>
            <person name="Meyerdierks A."/>
            <person name="Storesund J.E."/>
            <person name="Kallscheuer N."/>
            <person name="Luecker S."/>
            <person name="Lage O.M."/>
            <person name="Pohl T."/>
            <person name="Merkel B.J."/>
            <person name="Hornburger P."/>
            <person name="Mueller R.-W."/>
            <person name="Bruemmer F."/>
            <person name="Labrenz M."/>
            <person name="Spormann A.M."/>
            <person name="Op den Camp H."/>
            <person name="Overmann J."/>
            <person name="Amann R."/>
            <person name="Jetten M.S.M."/>
            <person name="Mascher T."/>
            <person name="Medema M.H."/>
            <person name="Devos D.P."/>
            <person name="Kaster A.-K."/>
            <person name="Ovreas L."/>
            <person name="Rohde M."/>
            <person name="Galperin M.Y."/>
            <person name="Jogler C."/>
        </authorList>
    </citation>
    <scope>NUCLEOTIDE SEQUENCE [LARGE SCALE GENOMIC DNA]</scope>
    <source>
        <strain evidence="2 3">Pan44</strain>
    </source>
</reference>
<dbReference type="OrthoDB" id="3215124at2"/>
<dbReference type="AlphaFoldDB" id="A0A517S9Y9"/>
<proteinExistence type="predicted"/>
<feature type="chain" id="PRO_5021700300" evidence="1">
    <location>
        <begin position="22"/>
        <end position="89"/>
    </location>
</feature>
<evidence type="ECO:0000256" key="1">
    <source>
        <dbReference type="SAM" id="SignalP"/>
    </source>
</evidence>
<name>A0A517S9Y9_9PLAN</name>
<keyword evidence="1" id="KW-0732">Signal</keyword>